<sequence>MGGKTEEVFPWLKNLALAPEYHPTLSEFQDPIAYIHKIEKEASSYGICKIVPPLPPSPKKSVVSNLNKSLFSRSSSHTFTRSVSAPASPAPSRSPSGRAATSTPSRVLSPKPATSSSPSLTAVARSLPCPTSRSRTSTGRLPSASPSPSSTPMIFPALPSLLIIAVAASAGVGSVRPMWGRLLGI</sequence>
<accession>A0ACB9QJC2</accession>
<evidence type="ECO:0000313" key="1">
    <source>
        <dbReference type="EMBL" id="KAI4365967.1"/>
    </source>
</evidence>
<name>A0ACB9QJC2_9MYRT</name>
<gene>
    <name evidence="1" type="ORF">MLD38_021900</name>
</gene>
<keyword evidence="2" id="KW-1185">Reference proteome</keyword>
<protein>
    <submittedName>
        <fullName evidence="1">Uncharacterized protein</fullName>
    </submittedName>
</protein>
<dbReference type="Proteomes" id="UP001057402">
    <property type="component" value="Chromosome 6"/>
</dbReference>
<evidence type="ECO:0000313" key="2">
    <source>
        <dbReference type="Proteomes" id="UP001057402"/>
    </source>
</evidence>
<dbReference type="EMBL" id="CM042885">
    <property type="protein sequence ID" value="KAI4365967.1"/>
    <property type="molecule type" value="Genomic_DNA"/>
</dbReference>
<proteinExistence type="predicted"/>
<reference evidence="2" key="1">
    <citation type="journal article" date="2023" name="Front. Plant Sci.">
        <title>Chromosomal-level genome assembly of Melastoma candidum provides insights into trichome evolution.</title>
        <authorList>
            <person name="Zhong Y."/>
            <person name="Wu W."/>
            <person name="Sun C."/>
            <person name="Zou P."/>
            <person name="Liu Y."/>
            <person name="Dai S."/>
            <person name="Zhou R."/>
        </authorList>
    </citation>
    <scope>NUCLEOTIDE SEQUENCE [LARGE SCALE GENOMIC DNA]</scope>
</reference>
<comment type="caution">
    <text evidence="1">The sequence shown here is derived from an EMBL/GenBank/DDBJ whole genome shotgun (WGS) entry which is preliminary data.</text>
</comment>
<organism evidence="1 2">
    <name type="scientific">Melastoma candidum</name>
    <dbReference type="NCBI Taxonomy" id="119954"/>
    <lineage>
        <taxon>Eukaryota</taxon>
        <taxon>Viridiplantae</taxon>
        <taxon>Streptophyta</taxon>
        <taxon>Embryophyta</taxon>
        <taxon>Tracheophyta</taxon>
        <taxon>Spermatophyta</taxon>
        <taxon>Magnoliopsida</taxon>
        <taxon>eudicotyledons</taxon>
        <taxon>Gunneridae</taxon>
        <taxon>Pentapetalae</taxon>
        <taxon>rosids</taxon>
        <taxon>malvids</taxon>
        <taxon>Myrtales</taxon>
        <taxon>Melastomataceae</taxon>
        <taxon>Melastomatoideae</taxon>
        <taxon>Melastomateae</taxon>
        <taxon>Melastoma</taxon>
    </lineage>
</organism>